<proteinExistence type="predicted"/>
<reference evidence="1 2" key="1">
    <citation type="submission" date="2022-08" db="EMBL/GenBank/DDBJ databases">
        <title>Aerococcaceae sp. nov isolated from spoiled eye mask.</title>
        <authorList>
            <person name="Zhou G."/>
            <person name="Xie X.-B."/>
            <person name="Shi Q.-S."/>
            <person name="Wang Y.-S."/>
            <person name="Wen X."/>
            <person name="Peng H."/>
            <person name="Yang X.-J."/>
            <person name="Tao H.-B."/>
            <person name="Huang X.-M."/>
        </authorList>
    </citation>
    <scope>NUCLEOTIDE SEQUENCE [LARGE SCALE GENOMIC DNA]</scope>
    <source>
        <strain evidence="2">DM20194951</strain>
    </source>
</reference>
<dbReference type="InterPro" id="IPR008323">
    <property type="entry name" value="UCP033563"/>
</dbReference>
<dbReference type="PIRSF" id="PIRSF033563">
    <property type="entry name" value="UCP033563"/>
    <property type="match status" value="1"/>
</dbReference>
<evidence type="ECO:0000313" key="2">
    <source>
        <dbReference type="Proteomes" id="UP001315967"/>
    </source>
</evidence>
<protein>
    <submittedName>
        <fullName evidence="1">DUF1015 family protein</fullName>
    </submittedName>
</protein>
<organism evidence="1 2">
    <name type="scientific">Fundicoccus culcitae</name>
    <dbReference type="NCBI Taxonomy" id="2969821"/>
    <lineage>
        <taxon>Bacteria</taxon>
        <taxon>Bacillati</taxon>
        <taxon>Bacillota</taxon>
        <taxon>Bacilli</taxon>
        <taxon>Lactobacillales</taxon>
        <taxon>Aerococcaceae</taxon>
        <taxon>Fundicoccus</taxon>
    </lineage>
</organism>
<dbReference type="Proteomes" id="UP001315967">
    <property type="component" value="Chromosome"/>
</dbReference>
<dbReference type="PANTHER" id="PTHR36454:SF1">
    <property type="entry name" value="DUF1015 DOMAIN-CONTAINING PROTEIN"/>
    <property type="match status" value="1"/>
</dbReference>
<dbReference type="EMBL" id="CP102453">
    <property type="protein sequence ID" value="UUX33735.1"/>
    <property type="molecule type" value="Genomic_DNA"/>
</dbReference>
<sequence>MVKFKPFKAIRPNPDYAKDIASLPYDVVNRKEASDLVADNPYSYLHIDRSEVDLPDEENPYADAVYAKAAQNLQDFQAKGWLNKDISAMFYIYELQFMGRSQTGLVGVASVEDYLNNAIKKHEFTRYEKEKDRIRHMDSCDANTSPIFLTYRDQASINTLIENWKNKHQPIYDFESFYDTQHRVWIVDDVNVQAHLQAAFEEQVPAMYIADGHHRTESAAKVSMMRKEAGTLSETGANFLSVAFPVQQLHIFDYNRLVKTDLPTNFIERLSEDFEINSVAKDQRQPDEQGIIGLYFDNQWYHTKLKADKTADDLVGRLDASVVQTFIFNKLFNIENPRQDNRLDFVGGIKGMDVLEAAVDSGEASLAIALYPTTTDDLLAVADAGEIMPPKSTWFEPKLLSGLFVHDLETKKK</sequence>
<accession>A0ABY5P5T1</accession>
<keyword evidence="2" id="KW-1185">Reference proteome</keyword>
<name>A0ABY5P5T1_9LACT</name>
<dbReference type="PANTHER" id="PTHR36454">
    <property type="entry name" value="LMO2823 PROTEIN"/>
    <property type="match status" value="1"/>
</dbReference>
<gene>
    <name evidence="1" type="ORF">NRE15_12720</name>
</gene>
<dbReference type="Pfam" id="PF06245">
    <property type="entry name" value="DUF1015"/>
    <property type="match status" value="1"/>
</dbReference>
<evidence type="ECO:0000313" key="1">
    <source>
        <dbReference type="EMBL" id="UUX33735.1"/>
    </source>
</evidence>
<dbReference type="RefSeq" id="WP_313793238.1">
    <property type="nucleotide sequence ID" value="NZ_CP102453.1"/>
</dbReference>